<dbReference type="AlphaFoldDB" id="A0A078MCJ2"/>
<feature type="compositionally biased region" description="Low complexity" evidence="1">
    <location>
        <begin position="47"/>
        <end position="66"/>
    </location>
</feature>
<dbReference type="OrthoDB" id="7024643at2"/>
<evidence type="ECO:0008006" key="3">
    <source>
        <dbReference type="Google" id="ProtNLM"/>
    </source>
</evidence>
<dbReference type="PROSITE" id="PS51257">
    <property type="entry name" value="PROKAR_LIPOPROTEIN"/>
    <property type="match status" value="1"/>
</dbReference>
<proteinExistence type="predicted"/>
<dbReference type="RefSeq" id="WP_052508762.1">
    <property type="nucleotide sequence ID" value="NZ_LK391969.1"/>
</dbReference>
<reference evidence="2" key="1">
    <citation type="submission" date="2014-07" db="EMBL/GenBank/DDBJ databases">
        <authorList>
            <person name="Urmite Genomes Urmite Genomes"/>
        </authorList>
    </citation>
    <scope>NUCLEOTIDE SEQUENCE</scope>
    <source>
        <strain evidence="2">12M76_air</strain>
    </source>
</reference>
<dbReference type="EMBL" id="LM997413">
    <property type="protein sequence ID" value="CEA05123.1"/>
    <property type="molecule type" value="Genomic_DNA"/>
</dbReference>
<evidence type="ECO:0000256" key="1">
    <source>
        <dbReference type="SAM" id="MobiDB-lite"/>
    </source>
</evidence>
<evidence type="ECO:0000313" key="2">
    <source>
        <dbReference type="EMBL" id="CEA05123.1"/>
    </source>
</evidence>
<protein>
    <recommendedName>
        <fullName evidence="3">Lipoprotein</fullName>
    </recommendedName>
</protein>
<feature type="region of interest" description="Disordered" evidence="1">
    <location>
        <begin position="18"/>
        <end position="66"/>
    </location>
</feature>
<name>A0A078MCJ2_9PSED</name>
<accession>A0A078MCJ2</accession>
<sequence length="66" mass="6810">MRLTYLLVPAFALLLAGCGPDEDDRVHEENAMPPSAEPQNNLGQPANGGNMNNTAPATGTGTGTTQ</sequence>
<dbReference type="PATRIC" id="fig|1461581.3.peg.1874"/>
<gene>
    <name evidence="2" type="ORF">BN1049_01902</name>
</gene>
<organism evidence="2">
    <name type="scientific">Pseudomonas saudimassiliensis</name>
    <dbReference type="NCBI Taxonomy" id="1461581"/>
    <lineage>
        <taxon>Bacteria</taxon>
        <taxon>Pseudomonadati</taxon>
        <taxon>Pseudomonadota</taxon>
        <taxon>Gammaproteobacteria</taxon>
        <taxon>Pseudomonadales</taxon>
        <taxon>Pseudomonadaceae</taxon>
        <taxon>Pseudomonas</taxon>
    </lineage>
</organism>
<dbReference type="EMBL" id="LK391969">
    <property type="protein sequence ID" value="CEF26960.1"/>
    <property type="molecule type" value="Genomic_DNA"/>
</dbReference>